<sequence length="474" mass="52069">MKLEFHGADQNVTGSCHLLEAAGKKMLIDCGLYQGGREMEEENAEPFGFDPAGIDYLLLTHAHLDHCGRIPLLVKQGFKGEIIATAATCELARIVLLDSAKLLEDEANYKARKASRHGHEASIEPIYNVVDVLNCFGFFGRAATYDQPVAIAPGIKATFIDAGHILGSAAIVLDIEQGGRPHRLLFSGDLGYSGRAIIRDPAPPPPADIVVMETTYGDRLHKALEPTREEFYAAIRKTLGRGGNVIIPSFALERAQELLYYLREGIEQRRLPPYLPVFLDSPMAISATQIYQRHPECFDEETRATLASGQDPFMFPGLRFCRETADSIAINNFAGGAVIIAGSGMCTGGRVKHHLKHNLWGRNNAVIFVGFAAYGTLARQIVDSAESVRIFGEEIPVNAEIHTIGGFSAHADQAELLAWHKRAGRPKVTFLVHGDKEVIPIFANKLLNTEVEIPALHQRYDLEKWLESPGMIPS</sequence>
<dbReference type="Pfam" id="PF10996">
    <property type="entry name" value="Beta-Casp"/>
    <property type="match status" value="1"/>
</dbReference>
<feature type="domain" description="Metallo-beta-lactamase" evidence="2">
    <location>
        <begin position="13"/>
        <end position="235"/>
    </location>
</feature>
<keyword evidence="4" id="KW-0269">Exonuclease</keyword>
<evidence type="ECO:0000313" key="5">
    <source>
        <dbReference type="Proteomes" id="UP000005090"/>
    </source>
</evidence>
<evidence type="ECO:0000256" key="1">
    <source>
        <dbReference type="ARBA" id="ARBA00022801"/>
    </source>
</evidence>
<keyword evidence="1" id="KW-0378">Hydrolase</keyword>
<dbReference type="SMART" id="SM00849">
    <property type="entry name" value="Lactamase_B"/>
    <property type="match status" value="1"/>
</dbReference>
<dbReference type="SMART" id="SM01027">
    <property type="entry name" value="Beta-Casp"/>
    <property type="match status" value="1"/>
</dbReference>
<dbReference type="GO" id="GO:0004521">
    <property type="term" value="F:RNA endonuclease activity"/>
    <property type="evidence" value="ECO:0007669"/>
    <property type="project" value="TreeGrafter"/>
</dbReference>
<keyword evidence="4" id="KW-0540">Nuclease</keyword>
<dbReference type="EMBL" id="CM001475">
    <property type="protein sequence ID" value="EIC28121.1"/>
    <property type="molecule type" value="Genomic_DNA"/>
</dbReference>
<dbReference type="InterPro" id="IPR001279">
    <property type="entry name" value="Metallo-B-lactamas"/>
</dbReference>
<dbReference type="InterPro" id="IPR036866">
    <property type="entry name" value="RibonucZ/Hydroxyglut_hydro"/>
</dbReference>
<gene>
    <name evidence="4" type="ORF">Metal_0258</name>
</gene>
<dbReference type="SUPFAM" id="SSF56281">
    <property type="entry name" value="Metallo-hydrolase/oxidoreductase"/>
    <property type="match status" value="1"/>
</dbReference>
<dbReference type="PANTHER" id="PTHR11203:SF37">
    <property type="entry name" value="INTEGRATOR COMPLEX SUBUNIT 11"/>
    <property type="match status" value="1"/>
</dbReference>
<dbReference type="HOGENOM" id="CLU_009673_5_2_6"/>
<dbReference type="Gene3D" id="3.40.50.10890">
    <property type="match status" value="1"/>
</dbReference>
<dbReference type="PANTHER" id="PTHR11203">
    <property type="entry name" value="CLEAVAGE AND POLYADENYLATION SPECIFICITY FACTOR FAMILY MEMBER"/>
    <property type="match status" value="1"/>
</dbReference>
<accession>H8GLC2</accession>
<dbReference type="Pfam" id="PF00753">
    <property type="entry name" value="Lactamase_B"/>
    <property type="match status" value="1"/>
</dbReference>
<proteinExistence type="predicted"/>
<dbReference type="Gene3D" id="3.60.15.10">
    <property type="entry name" value="Ribonuclease Z/Hydroxyacylglutathione hydrolase-like"/>
    <property type="match status" value="1"/>
</dbReference>
<dbReference type="GO" id="GO:0004527">
    <property type="term" value="F:exonuclease activity"/>
    <property type="evidence" value="ECO:0007669"/>
    <property type="project" value="UniProtKB-KW"/>
</dbReference>
<keyword evidence="5" id="KW-1185">Reference proteome</keyword>
<dbReference type="eggNOG" id="COG1236">
    <property type="taxonomic scope" value="Bacteria"/>
</dbReference>
<dbReference type="InterPro" id="IPR022712">
    <property type="entry name" value="Beta_Casp"/>
</dbReference>
<dbReference type="AlphaFoldDB" id="H8GLC2"/>
<dbReference type="InterPro" id="IPR011108">
    <property type="entry name" value="RMMBL"/>
</dbReference>
<evidence type="ECO:0000259" key="2">
    <source>
        <dbReference type="SMART" id="SM00849"/>
    </source>
</evidence>
<dbReference type="CDD" id="cd16295">
    <property type="entry name" value="TTHA0252-CPSF-like_MBL-fold"/>
    <property type="match status" value="1"/>
</dbReference>
<dbReference type="InterPro" id="IPR050698">
    <property type="entry name" value="MBL"/>
</dbReference>
<evidence type="ECO:0000313" key="4">
    <source>
        <dbReference type="EMBL" id="EIC28121.1"/>
    </source>
</evidence>
<feature type="domain" description="Beta-Casp" evidence="3">
    <location>
        <begin position="255"/>
        <end position="381"/>
    </location>
</feature>
<reference evidence="4 5" key="1">
    <citation type="journal article" date="2013" name="Genome Announc.">
        <title>Genome Sequence of the Obligate Gammaproteobacterial Methanotroph Methylomicrobium album Strain BG8.</title>
        <authorList>
            <person name="Kits K.D."/>
            <person name="Kalyuzhnaya M.G."/>
            <person name="Klotz M.G."/>
            <person name="Jetten M.S."/>
            <person name="Op den Camp H.J."/>
            <person name="Vuilleumier S."/>
            <person name="Bringel F."/>
            <person name="Dispirito A.A."/>
            <person name="Murrell J.C."/>
            <person name="Bruce D."/>
            <person name="Cheng J.F."/>
            <person name="Copeland A."/>
            <person name="Goodwin L."/>
            <person name="Hauser L."/>
            <person name="Lajus A."/>
            <person name="Land M.L."/>
            <person name="Lapidus A."/>
            <person name="Lucas S."/>
            <person name="Medigue C."/>
            <person name="Pitluck S."/>
            <person name="Woyke T."/>
            <person name="Zeytun A."/>
            <person name="Stein L.Y."/>
        </authorList>
    </citation>
    <scope>NUCLEOTIDE SEQUENCE [LARGE SCALE GENOMIC DNA]</scope>
    <source>
        <strain evidence="4 5">BG8</strain>
    </source>
</reference>
<name>H8GLC2_METAL</name>
<dbReference type="Proteomes" id="UP000005090">
    <property type="component" value="Chromosome"/>
</dbReference>
<dbReference type="Pfam" id="PF07521">
    <property type="entry name" value="RMMBL"/>
    <property type="match status" value="1"/>
</dbReference>
<evidence type="ECO:0000259" key="3">
    <source>
        <dbReference type="SMART" id="SM01027"/>
    </source>
</evidence>
<organism evidence="4 5">
    <name type="scientific">Methylomicrobium album BG8</name>
    <dbReference type="NCBI Taxonomy" id="686340"/>
    <lineage>
        <taxon>Bacteria</taxon>
        <taxon>Pseudomonadati</taxon>
        <taxon>Pseudomonadota</taxon>
        <taxon>Gammaproteobacteria</taxon>
        <taxon>Methylococcales</taxon>
        <taxon>Methylococcaceae</taxon>
        <taxon>Methylomicrobium</taxon>
    </lineage>
</organism>
<protein>
    <submittedName>
        <fullName evidence="4">Putative exonuclease of the beta-lactamase fold involved in RNA processing</fullName>
    </submittedName>
</protein>
<dbReference type="STRING" id="686340.Metal_0258"/>
<dbReference type="RefSeq" id="WP_005368846.1">
    <property type="nucleotide sequence ID" value="NZ_CM001475.1"/>
</dbReference>